<dbReference type="Proteomes" id="UP000178606">
    <property type="component" value="Unassembled WGS sequence"/>
</dbReference>
<dbReference type="SUPFAM" id="SSF101898">
    <property type="entry name" value="NHL repeat"/>
    <property type="match status" value="1"/>
</dbReference>
<feature type="repeat" description="NHL" evidence="2">
    <location>
        <begin position="198"/>
        <end position="241"/>
    </location>
</feature>
<organism evidence="3 4">
    <name type="scientific">Handelsmanbacteria sp. (strain RIFCSPLOWO2_12_FULL_64_10)</name>
    <dbReference type="NCBI Taxonomy" id="1817868"/>
    <lineage>
        <taxon>Bacteria</taxon>
        <taxon>Candidatus Handelsmaniibacteriota</taxon>
    </lineage>
</organism>
<evidence type="ECO:0000256" key="1">
    <source>
        <dbReference type="ARBA" id="ARBA00022737"/>
    </source>
</evidence>
<dbReference type="PANTHER" id="PTHR24104">
    <property type="entry name" value="E3 UBIQUITIN-PROTEIN LIGASE NHLRC1-RELATED"/>
    <property type="match status" value="1"/>
</dbReference>
<evidence type="ECO:0000256" key="2">
    <source>
        <dbReference type="PROSITE-ProRule" id="PRU00504"/>
    </source>
</evidence>
<dbReference type="EMBL" id="MFKF01000425">
    <property type="protein sequence ID" value="OGG43823.1"/>
    <property type="molecule type" value="Genomic_DNA"/>
</dbReference>
<feature type="repeat" description="NHL" evidence="2">
    <location>
        <begin position="102"/>
        <end position="145"/>
    </location>
</feature>
<feature type="repeat" description="NHL" evidence="2">
    <location>
        <begin position="253"/>
        <end position="283"/>
    </location>
</feature>
<dbReference type="CDD" id="cd05819">
    <property type="entry name" value="NHL"/>
    <property type="match status" value="1"/>
</dbReference>
<evidence type="ECO:0000313" key="3">
    <source>
        <dbReference type="EMBL" id="OGG43823.1"/>
    </source>
</evidence>
<dbReference type="PANTHER" id="PTHR24104:SF25">
    <property type="entry name" value="PROTEIN LIN-41"/>
    <property type="match status" value="1"/>
</dbReference>
<dbReference type="Pfam" id="PF01436">
    <property type="entry name" value="NHL"/>
    <property type="match status" value="5"/>
</dbReference>
<keyword evidence="1" id="KW-0677">Repeat</keyword>
<feature type="repeat" description="NHL" evidence="2">
    <location>
        <begin position="55"/>
        <end position="98"/>
    </location>
</feature>
<protein>
    <recommendedName>
        <fullName evidence="5">6-bladed beta-propeller</fullName>
    </recommendedName>
</protein>
<accession>A0A1F6C430</accession>
<dbReference type="GO" id="GO:0008270">
    <property type="term" value="F:zinc ion binding"/>
    <property type="evidence" value="ECO:0007669"/>
    <property type="project" value="UniProtKB-KW"/>
</dbReference>
<sequence length="334" mass="35384">MCAGICRGDRPVAPALLTIFILFIISMQVCLAADTPPDTASTPPPKPRAPLFRFVMEFGEPGVGPGQFKNPSGIAVAQAGDIYVADTDNDRVQRFSPRGIFLDQVGGFGRGDAQFNRPVGVAAGFGLEVYVADSRNRRISIFTQGLRLAGIVGGEGAIRPALEFGFLGGVAVSRSGQVYVTDAEGNQVVKITHFDRVGRGFGGIDYESGELARPAGLAVAEDGKVYVADQENDRIVAFDAFGGLVAAWGEEVLKSPAGVAVAPHGTVVVADTGRHRVVFFDGRRHQVIGEMGRAGDGPMAFDAPKGVAVDLDGYLYVLDSGNGRVQKFLMRWPE</sequence>
<reference evidence="3 4" key="1">
    <citation type="journal article" date="2016" name="Nat. Commun.">
        <title>Thousands of microbial genomes shed light on interconnected biogeochemical processes in an aquifer system.</title>
        <authorList>
            <person name="Anantharaman K."/>
            <person name="Brown C.T."/>
            <person name="Hug L.A."/>
            <person name="Sharon I."/>
            <person name="Castelle C.J."/>
            <person name="Probst A.J."/>
            <person name="Thomas B.C."/>
            <person name="Singh A."/>
            <person name="Wilkins M.J."/>
            <person name="Karaoz U."/>
            <person name="Brodie E.L."/>
            <person name="Williams K.H."/>
            <person name="Hubbard S.S."/>
            <person name="Banfield J.F."/>
        </authorList>
    </citation>
    <scope>NUCLEOTIDE SEQUENCE [LARGE SCALE GENOMIC DNA]</scope>
    <source>
        <strain evidence="4">RIFCSPLOWO2_12_FULL_64_10</strain>
    </source>
</reference>
<gene>
    <name evidence="3" type="ORF">A3F84_20220</name>
</gene>
<feature type="repeat" description="NHL" evidence="2">
    <location>
        <begin position="297"/>
        <end position="331"/>
    </location>
</feature>
<dbReference type="InterPro" id="IPR050952">
    <property type="entry name" value="TRIM-NHL_E3_ligases"/>
</dbReference>
<dbReference type="PROSITE" id="PS51125">
    <property type="entry name" value="NHL"/>
    <property type="match status" value="5"/>
</dbReference>
<dbReference type="InterPro" id="IPR001258">
    <property type="entry name" value="NHL_repeat"/>
</dbReference>
<dbReference type="InterPro" id="IPR011042">
    <property type="entry name" value="6-blade_b-propeller_TolB-like"/>
</dbReference>
<evidence type="ECO:0008006" key="5">
    <source>
        <dbReference type="Google" id="ProtNLM"/>
    </source>
</evidence>
<proteinExistence type="predicted"/>
<evidence type="ECO:0000313" key="4">
    <source>
        <dbReference type="Proteomes" id="UP000178606"/>
    </source>
</evidence>
<name>A0A1F6C430_HANXR</name>
<dbReference type="AlphaFoldDB" id="A0A1F6C430"/>
<dbReference type="Gene3D" id="2.120.10.30">
    <property type="entry name" value="TolB, C-terminal domain"/>
    <property type="match status" value="3"/>
</dbReference>
<comment type="caution">
    <text evidence="3">The sequence shown here is derived from an EMBL/GenBank/DDBJ whole genome shotgun (WGS) entry which is preliminary data.</text>
</comment>